<feature type="transmembrane region" description="Helical" evidence="8">
    <location>
        <begin position="228"/>
        <end position="251"/>
    </location>
</feature>
<dbReference type="Gene3D" id="1.20.1250.20">
    <property type="entry name" value="MFS general substrate transporter like domains"/>
    <property type="match status" value="1"/>
</dbReference>
<accession>A0A1C5HQG3</accession>
<dbReference type="CDD" id="cd06173">
    <property type="entry name" value="MFS_MefA_like"/>
    <property type="match status" value="1"/>
</dbReference>
<keyword evidence="2" id="KW-0813">Transport</keyword>
<evidence type="ECO:0000256" key="7">
    <source>
        <dbReference type="SAM" id="MobiDB-lite"/>
    </source>
</evidence>
<evidence type="ECO:0000256" key="5">
    <source>
        <dbReference type="ARBA" id="ARBA00022989"/>
    </source>
</evidence>
<sequence length="442" mass="45064">MTRNAGESLGARFAKLWAASTMSALGSGLATVAAPLFVASRTDDPLVVAAASGVAWLPWLLFALPGGVLVDRVDRRRLMIVIDWVRVAALAVLAAAIMTDRAGVALLYAVLFVVNTGEIVFRAASQAMVPAVVPRDLLERANGWLSGGSMLMHGMLAGPLGGFLFVLAASSPFLANAVTYALSAVLLALIAGSYRAGPASVGGATARSVRADIDEGFRWLAGQRLLRTMTVLIGLLNLTLTAAIAVLVLLAAERLHLGSVGYGALFTCMAVGGVLGAAVGDRLIARIGATWTIRVGLLVEAGLHLALAASRSAAVVGFALFAFGVHGALWNIVANSLRQRLTPTALQGRVGSTTLFIAAGGNCLGALLGGAVAATFGLTVPYWIGFVVAVGVSAATWRVFDRATVARAYAAPAPDQPAAPAPGQPAASDRPADEGAAASPVA</sequence>
<feature type="transmembrane region" description="Helical" evidence="8">
    <location>
        <begin position="16"/>
        <end position="40"/>
    </location>
</feature>
<dbReference type="InterPro" id="IPR010290">
    <property type="entry name" value="TM_effector"/>
</dbReference>
<keyword evidence="5 8" id="KW-1133">Transmembrane helix</keyword>
<keyword evidence="3" id="KW-1003">Cell membrane</keyword>
<keyword evidence="6 8" id="KW-0472">Membrane</keyword>
<feature type="region of interest" description="Disordered" evidence="7">
    <location>
        <begin position="412"/>
        <end position="442"/>
    </location>
</feature>
<feature type="transmembrane region" description="Helical" evidence="8">
    <location>
        <begin position="105"/>
        <end position="124"/>
    </location>
</feature>
<dbReference type="RefSeq" id="WP_231928609.1">
    <property type="nucleotide sequence ID" value="NZ_LT607750.1"/>
</dbReference>
<dbReference type="EMBL" id="LT607750">
    <property type="protein sequence ID" value="SCG48222.1"/>
    <property type="molecule type" value="Genomic_DNA"/>
</dbReference>
<evidence type="ECO:0000256" key="8">
    <source>
        <dbReference type="SAM" id="Phobius"/>
    </source>
</evidence>
<evidence type="ECO:0000313" key="10">
    <source>
        <dbReference type="Proteomes" id="UP000198217"/>
    </source>
</evidence>
<dbReference type="PANTHER" id="PTHR23513">
    <property type="entry name" value="INTEGRAL MEMBRANE EFFLUX PROTEIN-RELATED"/>
    <property type="match status" value="1"/>
</dbReference>
<feature type="transmembrane region" description="Helical" evidence="8">
    <location>
        <begin position="257"/>
        <end position="279"/>
    </location>
</feature>
<evidence type="ECO:0000256" key="2">
    <source>
        <dbReference type="ARBA" id="ARBA00022448"/>
    </source>
</evidence>
<feature type="transmembrane region" description="Helical" evidence="8">
    <location>
        <begin position="46"/>
        <end position="66"/>
    </location>
</feature>
<dbReference type="InterPro" id="IPR036259">
    <property type="entry name" value="MFS_trans_sf"/>
</dbReference>
<keyword evidence="4 8" id="KW-0812">Transmembrane</keyword>
<dbReference type="Pfam" id="PF05977">
    <property type="entry name" value="MFS_3"/>
    <property type="match status" value="1"/>
</dbReference>
<feature type="transmembrane region" description="Helical" evidence="8">
    <location>
        <begin position="315"/>
        <end position="334"/>
    </location>
</feature>
<feature type="transmembrane region" description="Helical" evidence="8">
    <location>
        <begin position="173"/>
        <end position="191"/>
    </location>
</feature>
<proteinExistence type="predicted"/>
<evidence type="ECO:0000256" key="6">
    <source>
        <dbReference type="ARBA" id="ARBA00023136"/>
    </source>
</evidence>
<protein>
    <submittedName>
        <fullName evidence="9">Transmembrane secretion effector</fullName>
    </submittedName>
</protein>
<evidence type="ECO:0000256" key="3">
    <source>
        <dbReference type="ARBA" id="ARBA00022475"/>
    </source>
</evidence>
<name>A0A1C5HQG3_9ACTN</name>
<feature type="transmembrane region" description="Helical" evidence="8">
    <location>
        <begin position="144"/>
        <end position="167"/>
    </location>
</feature>
<reference evidence="9 10" key="1">
    <citation type="submission" date="2016-06" db="EMBL/GenBank/DDBJ databases">
        <authorList>
            <person name="Kjaerup R.B."/>
            <person name="Dalgaard T.S."/>
            <person name="Juul-Madsen H.R."/>
        </authorList>
    </citation>
    <scope>NUCLEOTIDE SEQUENCE [LARGE SCALE GENOMIC DNA]</scope>
    <source>
        <strain evidence="9 10">DSM 43904</strain>
    </source>
</reference>
<gene>
    <name evidence="9" type="ORF">GA0070609_2038</name>
</gene>
<evidence type="ECO:0000256" key="4">
    <source>
        <dbReference type="ARBA" id="ARBA00022692"/>
    </source>
</evidence>
<dbReference type="PANTHER" id="PTHR23513:SF6">
    <property type="entry name" value="MAJOR FACILITATOR SUPERFAMILY ASSOCIATED DOMAIN-CONTAINING PROTEIN"/>
    <property type="match status" value="1"/>
</dbReference>
<feature type="transmembrane region" description="Helical" evidence="8">
    <location>
        <begin position="355"/>
        <end position="376"/>
    </location>
</feature>
<feature type="compositionally biased region" description="Pro residues" evidence="7">
    <location>
        <begin position="414"/>
        <end position="423"/>
    </location>
</feature>
<feature type="transmembrane region" description="Helical" evidence="8">
    <location>
        <begin position="382"/>
        <end position="400"/>
    </location>
</feature>
<dbReference type="AlphaFoldDB" id="A0A1C5HQG3"/>
<evidence type="ECO:0000256" key="1">
    <source>
        <dbReference type="ARBA" id="ARBA00004651"/>
    </source>
</evidence>
<dbReference type="GO" id="GO:0005886">
    <property type="term" value="C:plasma membrane"/>
    <property type="evidence" value="ECO:0007669"/>
    <property type="project" value="UniProtKB-SubCell"/>
</dbReference>
<keyword evidence="10" id="KW-1185">Reference proteome</keyword>
<organism evidence="9 10">
    <name type="scientific">Micromonospora echinaurantiaca</name>
    <dbReference type="NCBI Taxonomy" id="47857"/>
    <lineage>
        <taxon>Bacteria</taxon>
        <taxon>Bacillati</taxon>
        <taxon>Actinomycetota</taxon>
        <taxon>Actinomycetes</taxon>
        <taxon>Micromonosporales</taxon>
        <taxon>Micromonosporaceae</taxon>
        <taxon>Micromonospora</taxon>
    </lineage>
</organism>
<dbReference type="SUPFAM" id="SSF103473">
    <property type="entry name" value="MFS general substrate transporter"/>
    <property type="match status" value="1"/>
</dbReference>
<comment type="subcellular location">
    <subcellularLocation>
        <location evidence="1">Cell membrane</location>
        <topology evidence="1">Multi-pass membrane protein</topology>
    </subcellularLocation>
</comment>
<evidence type="ECO:0000313" key="9">
    <source>
        <dbReference type="EMBL" id="SCG48222.1"/>
    </source>
</evidence>
<dbReference type="Proteomes" id="UP000198217">
    <property type="component" value="Chromosome I"/>
</dbReference>